<gene>
    <name evidence="1" type="ORF">SAMN02745136_01525</name>
</gene>
<accession>A0A1M6NZH0</accession>
<evidence type="ECO:0000313" key="2">
    <source>
        <dbReference type="Proteomes" id="UP000184386"/>
    </source>
</evidence>
<dbReference type="OrthoDB" id="2063517at2"/>
<name>A0A1M6NZH0_9FIRM</name>
<dbReference type="AlphaFoldDB" id="A0A1M6NZH0"/>
<dbReference type="NCBIfam" id="TIGR04223">
    <property type="entry name" value="quorum_AgrD"/>
    <property type="match status" value="1"/>
</dbReference>
<proteinExistence type="predicted"/>
<keyword evidence="2" id="KW-1185">Reference proteome</keyword>
<reference evidence="1 2" key="1">
    <citation type="submission" date="2016-11" db="EMBL/GenBank/DDBJ databases">
        <authorList>
            <person name="Jaros S."/>
            <person name="Januszkiewicz K."/>
            <person name="Wedrychowicz H."/>
        </authorList>
    </citation>
    <scope>NUCLEOTIDE SEQUENCE [LARGE SCALE GENOMIC DNA]</scope>
    <source>
        <strain evidence="1 2">DSM 15929</strain>
    </source>
</reference>
<dbReference type="RefSeq" id="WP_084123982.1">
    <property type="nucleotide sequence ID" value="NZ_FRAC01000008.1"/>
</dbReference>
<dbReference type="Proteomes" id="UP000184386">
    <property type="component" value="Unassembled WGS sequence"/>
</dbReference>
<dbReference type="EMBL" id="FRAC01000008">
    <property type="protein sequence ID" value="SHK01061.1"/>
    <property type="molecule type" value="Genomic_DNA"/>
</dbReference>
<protein>
    <submittedName>
        <fullName evidence="1">Cyclic lactone autoinducer peptide</fullName>
    </submittedName>
</protein>
<organism evidence="1 2">
    <name type="scientific">Anaerocolumna jejuensis DSM 15929</name>
    <dbReference type="NCBI Taxonomy" id="1121322"/>
    <lineage>
        <taxon>Bacteria</taxon>
        <taxon>Bacillati</taxon>
        <taxon>Bacillota</taxon>
        <taxon>Clostridia</taxon>
        <taxon>Lachnospirales</taxon>
        <taxon>Lachnospiraceae</taxon>
        <taxon>Anaerocolumna</taxon>
    </lineage>
</organism>
<sequence>MKIQLEKKVLNAVSKIALDSAKKTANSACVFFCYQAKLPESVKNLRKF</sequence>
<evidence type="ECO:0000313" key="1">
    <source>
        <dbReference type="EMBL" id="SHK01061.1"/>
    </source>
</evidence>
<dbReference type="InterPro" id="IPR009229">
    <property type="entry name" value="AgrD"/>
</dbReference>